<dbReference type="AlphaFoldDB" id="A0A1D2M4Z4"/>
<dbReference type="SUPFAM" id="SSF56672">
    <property type="entry name" value="DNA/RNA polymerases"/>
    <property type="match status" value="1"/>
</dbReference>
<dbReference type="GO" id="GO:0003964">
    <property type="term" value="F:RNA-directed DNA polymerase activity"/>
    <property type="evidence" value="ECO:0007669"/>
    <property type="project" value="UniProtKB-KW"/>
</dbReference>
<reference evidence="13 14" key="1">
    <citation type="journal article" date="2016" name="Genome Biol. Evol.">
        <title>Gene Family Evolution Reflects Adaptation to Soil Environmental Stressors in the Genome of the Collembolan Orchesella cincta.</title>
        <authorList>
            <person name="Faddeeva-Vakhrusheva A."/>
            <person name="Derks M.F."/>
            <person name="Anvar S.Y."/>
            <person name="Agamennone V."/>
            <person name="Suring W."/>
            <person name="Smit S."/>
            <person name="van Straalen N.M."/>
            <person name="Roelofs D."/>
        </authorList>
    </citation>
    <scope>NUCLEOTIDE SEQUENCE [LARGE SCALE GENOMIC DNA]</scope>
    <source>
        <tissue evidence="13">Mixed pool</tissue>
    </source>
</reference>
<evidence type="ECO:0000313" key="13">
    <source>
        <dbReference type="EMBL" id="ODM88049.1"/>
    </source>
</evidence>
<dbReference type="GO" id="GO:0016787">
    <property type="term" value="F:hydrolase activity"/>
    <property type="evidence" value="ECO:0007669"/>
    <property type="project" value="UniProtKB-KW"/>
</dbReference>
<proteinExistence type="predicted"/>
<sequence>MTKSLGGTRYMMVTLDQKSNFIYVSFLKEKAAVVTQIPKIVSFFETQTGNPVKMIRSDNAKEFTSKFVEDFMAEKGIIHGLSPPYCPQQNGKAERQMRRIKDLATTLLKQSGLEDSFWAEASYYHIPKEQRRPWEPKAKRGYLVGFDASTNYRVYCVETRTVKIVHDVSFNEQYIKYVTVSHDEASAPSFEGKTESESDAEDVDDDEEQDFRDAEENSTTATHATASNTIIHPIPLPPPRLSNSRTPRSSTSTVKVHLKTPDGTYEAQSLKARHQPKLKPTERYGHFSTPVPEPSTYNEAITSADADKWVDSMNDELNSLAENQTWQIVDAPANAKILDSRWVYRVKRNPDGSIARYKSRLVIRGYLQEKGIDFHETFANVARLESIRLLLAIAVKMGYHISTLDVITAFLQGELNEVIYMAIPQGLPQKKNKVCLLQRPLYGLRQAPRQWNEKLTTVLKMLGFHPSASDPSDNIRSKGEQCYVVIYVDDLLLISSCNVFMKQLQTALKAEFKLKETACNSFVGIQFESLADGSIFLHNTKFVAELLETFRMNDSKPTSVPMQPNAEFPIIDKIDAASTIPYREGIGSLLFLSRTCRPDINYAGTKTTGILYDSDDKNMLISGFSDSDYASSKEDRKSTYRHSYSFGLPPITIVRDEHGATDTAAQSQPTTDDG</sequence>
<keyword evidence="8" id="KW-0239">DNA-directed DNA polymerase</keyword>
<dbReference type="Pfam" id="PF07727">
    <property type="entry name" value="RVT_2"/>
    <property type="match status" value="1"/>
</dbReference>
<evidence type="ECO:0000256" key="10">
    <source>
        <dbReference type="ARBA" id="ARBA00023268"/>
    </source>
</evidence>
<keyword evidence="9" id="KW-0233">DNA recombination</keyword>
<comment type="caution">
    <text evidence="13">The sequence shown here is derived from an EMBL/GenBank/DDBJ whole genome shotgun (WGS) entry which is preliminary data.</text>
</comment>
<dbReference type="InterPro" id="IPR012337">
    <property type="entry name" value="RNaseH-like_sf"/>
</dbReference>
<dbReference type="InterPro" id="IPR039537">
    <property type="entry name" value="Retrotran_Ty1/copia-like"/>
</dbReference>
<dbReference type="InterPro" id="IPR057670">
    <property type="entry name" value="SH3_retrovirus"/>
</dbReference>
<keyword evidence="8" id="KW-0548">Nucleotidyltransferase</keyword>
<name>A0A1D2M4Z4_ORCCI</name>
<keyword evidence="1" id="KW-0540">Nuclease</keyword>
<dbReference type="Gene3D" id="3.30.420.10">
    <property type="entry name" value="Ribonuclease H-like superfamily/Ribonuclease H"/>
    <property type="match status" value="1"/>
</dbReference>
<dbReference type="GO" id="GO:0046872">
    <property type="term" value="F:metal ion binding"/>
    <property type="evidence" value="ECO:0007669"/>
    <property type="project" value="UniProtKB-KW"/>
</dbReference>
<evidence type="ECO:0000256" key="4">
    <source>
        <dbReference type="ARBA" id="ARBA00022801"/>
    </source>
</evidence>
<dbReference type="EMBL" id="LJIJ01004187">
    <property type="protein sequence ID" value="ODM88049.1"/>
    <property type="molecule type" value="Genomic_DNA"/>
</dbReference>
<dbReference type="GO" id="GO:0015074">
    <property type="term" value="P:DNA integration"/>
    <property type="evidence" value="ECO:0007669"/>
    <property type="project" value="UniProtKB-KW"/>
</dbReference>
<keyword evidence="7" id="KW-0695">RNA-directed DNA polymerase</keyword>
<keyword evidence="8" id="KW-0808">Transferase</keyword>
<protein>
    <submittedName>
        <fullName evidence="13">Retrovirus-related Pol polyprotein from transposon TNT 1-94</fullName>
    </submittedName>
</protein>
<evidence type="ECO:0000256" key="7">
    <source>
        <dbReference type="ARBA" id="ARBA00022918"/>
    </source>
</evidence>
<dbReference type="GO" id="GO:0042575">
    <property type="term" value="C:DNA polymerase complex"/>
    <property type="evidence" value="ECO:0007669"/>
    <property type="project" value="UniProtKB-ARBA"/>
</dbReference>
<dbReference type="SUPFAM" id="SSF53098">
    <property type="entry name" value="Ribonuclease H-like"/>
    <property type="match status" value="1"/>
</dbReference>
<evidence type="ECO:0000256" key="2">
    <source>
        <dbReference type="ARBA" id="ARBA00022723"/>
    </source>
</evidence>
<dbReference type="PANTHER" id="PTHR42648">
    <property type="entry name" value="TRANSPOSASE, PUTATIVE-RELATED"/>
    <property type="match status" value="1"/>
</dbReference>
<dbReference type="InterPro" id="IPR001584">
    <property type="entry name" value="Integrase_cat-core"/>
</dbReference>
<evidence type="ECO:0000256" key="5">
    <source>
        <dbReference type="ARBA" id="ARBA00022842"/>
    </source>
</evidence>
<dbReference type="PROSITE" id="PS50994">
    <property type="entry name" value="INTEGRASE"/>
    <property type="match status" value="1"/>
</dbReference>
<evidence type="ECO:0000256" key="3">
    <source>
        <dbReference type="ARBA" id="ARBA00022759"/>
    </source>
</evidence>
<accession>A0A1D2M4Z4</accession>
<dbReference type="GO" id="GO:0006310">
    <property type="term" value="P:DNA recombination"/>
    <property type="evidence" value="ECO:0007669"/>
    <property type="project" value="UniProtKB-KW"/>
</dbReference>
<dbReference type="GO" id="GO:0003676">
    <property type="term" value="F:nucleic acid binding"/>
    <property type="evidence" value="ECO:0007669"/>
    <property type="project" value="InterPro"/>
</dbReference>
<dbReference type="Pfam" id="PF25597">
    <property type="entry name" value="SH3_retrovirus"/>
    <property type="match status" value="1"/>
</dbReference>
<evidence type="ECO:0000259" key="12">
    <source>
        <dbReference type="PROSITE" id="PS50994"/>
    </source>
</evidence>
<dbReference type="OrthoDB" id="422839at2759"/>
<dbReference type="InterPro" id="IPR043502">
    <property type="entry name" value="DNA/RNA_pol_sf"/>
</dbReference>
<evidence type="ECO:0000256" key="11">
    <source>
        <dbReference type="SAM" id="MobiDB-lite"/>
    </source>
</evidence>
<keyword evidence="3" id="KW-0255">Endonuclease</keyword>
<organism evidence="13 14">
    <name type="scientific">Orchesella cincta</name>
    <name type="common">Springtail</name>
    <name type="synonym">Podura cincta</name>
    <dbReference type="NCBI Taxonomy" id="48709"/>
    <lineage>
        <taxon>Eukaryota</taxon>
        <taxon>Metazoa</taxon>
        <taxon>Ecdysozoa</taxon>
        <taxon>Arthropoda</taxon>
        <taxon>Hexapoda</taxon>
        <taxon>Collembola</taxon>
        <taxon>Entomobryomorpha</taxon>
        <taxon>Entomobryoidea</taxon>
        <taxon>Orchesellidae</taxon>
        <taxon>Orchesellinae</taxon>
        <taxon>Orchesella</taxon>
    </lineage>
</organism>
<dbReference type="OMA" id="WIYENDI"/>
<feature type="compositionally biased region" description="Low complexity" evidence="11">
    <location>
        <begin position="241"/>
        <end position="253"/>
    </location>
</feature>
<dbReference type="Proteomes" id="UP000094527">
    <property type="component" value="Unassembled WGS sequence"/>
</dbReference>
<gene>
    <name evidence="13" type="ORF">Ocin01_18633</name>
</gene>
<dbReference type="InterPro" id="IPR036397">
    <property type="entry name" value="RNaseH_sf"/>
</dbReference>
<evidence type="ECO:0000256" key="8">
    <source>
        <dbReference type="ARBA" id="ARBA00022932"/>
    </source>
</evidence>
<feature type="region of interest" description="Disordered" evidence="11">
    <location>
        <begin position="185"/>
        <end position="297"/>
    </location>
</feature>
<keyword evidence="5" id="KW-0460">Magnesium</keyword>
<dbReference type="PANTHER" id="PTHR42648:SF11">
    <property type="entry name" value="TRANSPOSON TY4-P GAG-POL POLYPROTEIN"/>
    <property type="match status" value="1"/>
</dbReference>
<dbReference type="STRING" id="48709.A0A1D2M4Z4"/>
<evidence type="ECO:0000256" key="1">
    <source>
        <dbReference type="ARBA" id="ARBA00022722"/>
    </source>
</evidence>
<dbReference type="GO" id="GO:0004519">
    <property type="term" value="F:endonuclease activity"/>
    <property type="evidence" value="ECO:0007669"/>
    <property type="project" value="UniProtKB-KW"/>
</dbReference>
<dbReference type="InterPro" id="IPR013103">
    <property type="entry name" value="RVT_2"/>
</dbReference>
<keyword evidence="14" id="KW-1185">Reference proteome</keyword>
<evidence type="ECO:0000256" key="6">
    <source>
        <dbReference type="ARBA" id="ARBA00022908"/>
    </source>
</evidence>
<feature type="compositionally biased region" description="Low complexity" evidence="11">
    <location>
        <begin position="217"/>
        <end position="232"/>
    </location>
</feature>
<feature type="compositionally biased region" description="Acidic residues" evidence="11">
    <location>
        <begin position="197"/>
        <end position="210"/>
    </location>
</feature>
<keyword evidence="6" id="KW-0229">DNA integration</keyword>
<keyword evidence="10" id="KW-0511">Multifunctional enzyme</keyword>
<dbReference type="GO" id="GO:0003887">
    <property type="term" value="F:DNA-directed DNA polymerase activity"/>
    <property type="evidence" value="ECO:0007669"/>
    <property type="project" value="UniProtKB-KW"/>
</dbReference>
<evidence type="ECO:0000256" key="9">
    <source>
        <dbReference type="ARBA" id="ARBA00023172"/>
    </source>
</evidence>
<evidence type="ECO:0000313" key="14">
    <source>
        <dbReference type="Proteomes" id="UP000094527"/>
    </source>
</evidence>
<feature type="domain" description="Integrase catalytic" evidence="12">
    <location>
        <begin position="1"/>
        <end position="115"/>
    </location>
</feature>
<keyword evidence="2" id="KW-0479">Metal-binding</keyword>
<keyword evidence="4" id="KW-0378">Hydrolase</keyword>